<dbReference type="GO" id="GO:0005789">
    <property type="term" value="C:endoplasmic reticulum membrane"/>
    <property type="evidence" value="ECO:0007669"/>
    <property type="project" value="UniProtKB-SubCell"/>
</dbReference>
<evidence type="ECO:0000256" key="2">
    <source>
        <dbReference type="ARBA" id="ARBA00010430"/>
    </source>
</evidence>
<keyword evidence="5 7" id="KW-1133">Transmembrane helix</keyword>
<comment type="function">
    <text evidence="7">Stabilizer subunit of the dolichol-phosphate mannose (DPM) synthase complex; tethers catalytic subunit to the ER.</text>
</comment>
<feature type="transmembrane region" description="Helical" evidence="7">
    <location>
        <begin position="12"/>
        <end position="30"/>
    </location>
</feature>
<evidence type="ECO:0000256" key="4">
    <source>
        <dbReference type="ARBA" id="ARBA00022824"/>
    </source>
</evidence>
<evidence type="ECO:0000256" key="3">
    <source>
        <dbReference type="ARBA" id="ARBA00022692"/>
    </source>
</evidence>
<comment type="similarity">
    <text evidence="2 7">Belongs to the DPM3 family.</text>
</comment>
<evidence type="ECO:0000313" key="9">
    <source>
        <dbReference type="WBParaSite" id="PSU_v2.g2224.t1"/>
    </source>
</evidence>
<evidence type="ECO:0000256" key="7">
    <source>
        <dbReference type="RuleBase" id="RU365085"/>
    </source>
</evidence>
<accession>A0A914YMV4</accession>
<dbReference type="InterPro" id="IPR013174">
    <property type="entry name" value="DPM3"/>
</dbReference>
<sequence>MATECWKKAKLLGIIAISLYGLAFILGFNISSYLWLLFGFLVAFGVYSFVTVMTMACSFNDCVEAKNELSEEVKEALAYFEGVGFSRSIAENSNSSTHSSSSH</sequence>
<keyword evidence="3 7" id="KW-0812">Transmembrane</keyword>
<dbReference type="Proteomes" id="UP000887577">
    <property type="component" value="Unplaced"/>
</dbReference>
<evidence type="ECO:0000256" key="1">
    <source>
        <dbReference type="ARBA" id="ARBA00004477"/>
    </source>
</evidence>
<dbReference type="AlphaFoldDB" id="A0A914YMV4"/>
<comment type="subcellular location">
    <subcellularLocation>
        <location evidence="1 7">Endoplasmic reticulum membrane</location>
        <topology evidence="1 7">Multi-pass membrane protein</topology>
    </subcellularLocation>
</comment>
<evidence type="ECO:0000313" key="8">
    <source>
        <dbReference type="Proteomes" id="UP000887577"/>
    </source>
</evidence>
<dbReference type="WBParaSite" id="PSU_v2.g2224.t1">
    <property type="protein sequence ID" value="PSU_v2.g2224.t1"/>
    <property type="gene ID" value="PSU_v2.g2224"/>
</dbReference>
<comment type="subunit">
    <text evidence="7">Component of the dolichol-phosphate mannose (DPM) synthase complex.</text>
</comment>
<evidence type="ECO:0000256" key="5">
    <source>
        <dbReference type="ARBA" id="ARBA00022989"/>
    </source>
</evidence>
<evidence type="ECO:0000256" key="6">
    <source>
        <dbReference type="ARBA" id="ARBA00023136"/>
    </source>
</evidence>
<organism evidence="8 9">
    <name type="scientific">Panagrolaimus superbus</name>
    <dbReference type="NCBI Taxonomy" id="310955"/>
    <lineage>
        <taxon>Eukaryota</taxon>
        <taxon>Metazoa</taxon>
        <taxon>Ecdysozoa</taxon>
        <taxon>Nematoda</taxon>
        <taxon>Chromadorea</taxon>
        <taxon>Rhabditida</taxon>
        <taxon>Tylenchina</taxon>
        <taxon>Panagrolaimomorpha</taxon>
        <taxon>Panagrolaimoidea</taxon>
        <taxon>Panagrolaimidae</taxon>
        <taxon>Panagrolaimus</taxon>
    </lineage>
</organism>
<feature type="transmembrane region" description="Helical" evidence="7">
    <location>
        <begin position="36"/>
        <end position="59"/>
    </location>
</feature>
<proteinExistence type="inferred from homology"/>
<keyword evidence="4 7" id="KW-0256">Endoplasmic reticulum</keyword>
<protein>
    <recommendedName>
        <fullName evidence="7">Dolichol-phosphate mannosyltransferase subunit 3</fullName>
    </recommendedName>
</protein>
<reference evidence="9" key="1">
    <citation type="submission" date="2022-11" db="UniProtKB">
        <authorList>
            <consortium name="WormBaseParasite"/>
        </authorList>
    </citation>
    <scope>IDENTIFICATION</scope>
</reference>
<name>A0A914YMV4_9BILA</name>
<comment type="pathway">
    <text evidence="7">Protein modification; protein glycosylation.</text>
</comment>
<keyword evidence="6 7" id="KW-0472">Membrane</keyword>
<keyword evidence="8" id="KW-1185">Reference proteome</keyword>
<dbReference type="Pfam" id="PF08285">
    <property type="entry name" value="DPM3"/>
    <property type="match status" value="1"/>
</dbReference>